<dbReference type="InterPro" id="IPR050855">
    <property type="entry name" value="NDM-1-like"/>
</dbReference>
<dbReference type="Proteomes" id="UP000024329">
    <property type="component" value="Unassembled WGS sequence"/>
</dbReference>
<dbReference type="STRING" id="158500.BES08_07875"/>
<dbReference type="NCBIfam" id="NF033105">
    <property type="entry name" value="bla_subclass_B3"/>
    <property type="match status" value="1"/>
</dbReference>
<proteinExistence type="predicted"/>
<keyword evidence="1" id="KW-0732">Signal</keyword>
<feature type="chain" id="PRO_5001557068" evidence="1">
    <location>
        <begin position="48"/>
        <end position="322"/>
    </location>
</feature>
<dbReference type="Pfam" id="PF00753">
    <property type="entry name" value="Lactamase_B"/>
    <property type="match status" value="1"/>
</dbReference>
<feature type="domain" description="Metallo-beta-lactamase" evidence="2">
    <location>
        <begin position="88"/>
        <end position="279"/>
    </location>
</feature>
<dbReference type="Gene3D" id="3.60.15.10">
    <property type="entry name" value="Ribonuclease Z/Hydroxyacylglutathione hydrolase-like"/>
    <property type="match status" value="1"/>
</dbReference>
<reference evidence="3 4" key="1">
    <citation type="submission" date="2014-03" db="EMBL/GenBank/DDBJ databases">
        <title>Whole genome sequence of Novosphingobium resinovorum KF1.</title>
        <authorList>
            <person name="Gan H.M."/>
            <person name="Gan H.Y."/>
            <person name="Chew T.H."/>
            <person name="Savka M.A."/>
        </authorList>
    </citation>
    <scope>NUCLEOTIDE SEQUENCE [LARGE SCALE GENOMIC DNA]</scope>
    <source>
        <strain evidence="3 4">KF1</strain>
    </source>
</reference>
<protein>
    <submittedName>
        <fullName evidence="3">Beta-lactamase-like protein</fullName>
    </submittedName>
</protein>
<dbReference type="PANTHER" id="PTHR42951">
    <property type="entry name" value="METALLO-BETA-LACTAMASE DOMAIN-CONTAINING"/>
    <property type="match status" value="1"/>
</dbReference>
<dbReference type="PANTHER" id="PTHR42951:SF17">
    <property type="entry name" value="METALLO-BETA-LACTAMASE DOMAIN-CONTAINING PROTEIN"/>
    <property type="match status" value="1"/>
</dbReference>
<feature type="signal peptide" evidence="1">
    <location>
        <begin position="1"/>
        <end position="47"/>
    </location>
</feature>
<dbReference type="InterPro" id="IPR036866">
    <property type="entry name" value="RibonucZ/Hydroxyglut_hydro"/>
</dbReference>
<dbReference type="NCBIfam" id="NF012229">
    <property type="entry name" value="bla_class_B_core"/>
    <property type="match status" value="1"/>
</dbReference>
<sequence length="322" mass="33919">MQVLRRNICVVDWPILQARRKASRMSRTSLAIALAALTAISPFVARAAEQGAVTPATLAKACEGKDEWADPAPPARIFANTWYVGTCGISAILVTGDKGHVLVDAGVTKAAPLVLANIRRAGFNPRDVRWIVASHEHFDHVGALAALQQATGAKVAALPAQKAALASGKPSADDPQFAGLDPIAPVRVDRVLKDGDTVTVGNLVLTAHATPVHAPGSTSWTWTSCAPKAGCRKIAYADSSSTISSDGYRFTDHPARVAAIRKGLPVMAALPCDVLLTPHPGQSDMMERFAGTKPLADKNACPAYAKFAEGRLAQRLAKENAK</sequence>
<organism evidence="3 4">
    <name type="scientific">Novosphingobium resinovorum</name>
    <dbReference type="NCBI Taxonomy" id="158500"/>
    <lineage>
        <taxon>Bacteria</taxon>
        <taxon>Pseudomonadati</taxon>
        <taxon>Pseudomonadota</taxon>
        <taxon>Alphaproteobacteria</taxon>
        <taxon>Sphingomonadales</taxon>
        <taxon>Sphingomonadaceae</taxon>
        <taxon>Novosphingobium</taxon>
    </lineage>
</organism>
<dbReference type="EMBL" id="JFYZ01000002">
    <property type="protein sequence ID" value="EZP83821.1"/>
    <property type="molecule type" value="Genomic_DNA"/>
</dbReference>
<evidence type="ECO:0000259" key="2">
    <source>
        <dbReference type="SMART" id="SM00849"/>
    </source>
</evidence>
<dbReference type="CDD" id="cd16315">
    <property type="entry name" value="EVM-1-like_MBL-B3"/>
    <property type="match status" value="1"/>
</dbReference>
<dbReference type="PATRIC" id="fig|158500.4.peg.1036"/>
<comment type="caution">
    <text evidence="3">The sequence shown here is derived from an EMBL/GenBank/DDBJ whole genome shotgun (WGS) entry which is preliminary data.</text>
</comment>
<evidence type="ECO:0000256" key="1">
    <source>
        <dbReference type="SAM" id="SignalP"/>
    </source>
</evidence>
<gene>
    <name evidence="3" type="ORF">BV97_01011</name>
</gene>
<dbReference type="SUPFAM" id="SSF56281">
    <property type="entry name" value="Metallo-hydrolase/oxidoreductase"/>
    <property type="match status" value="1"/>
</dbReference>
<evidence type="ECO:0000313" key="4">
    <source>
        <dbReference type="Proteomes" id="UP000024329"/>
    </source>
</evidence>
<dbReference type="AlphaFoldDB" id="A0A031K1K3"/>
<name>A0A031K1K3_9SPHN</name>
<dbReference type="InterPro" id="IPR001279">
    <property type="entry name" value="Metallo-B-lactamas"/>
</dbReference>
<evidence type="ECO:0000313" key="3">
    <source>
        <dbReference type="EMBL" id="EZP83821.1"/>
    </source>
</evidence>
<accession>A0A031K1K3</accession>
<dbReference type="eggNOG" id="COG0491">
    <property type="taxonomic scope" value="Bacteria"/>
</dbReference>
<dbReference type="SMART" id="SM00849">
    <property type="entry name" value="Lactamase_B"/>
    <property type="match status" value="1"/>
</dbReference>